<proteinExistence type="predicted"/>
<dbReference type="InterPro" id="IPR036875">
    <property type="entry name" value="Znf_CCHC_sf"/>
</dbReference>
<name>A0AA39KUK7_MICHY</name>
<gene>
    <name evidence="2" type="ORF">PV327_010109</name>
</gene>
<dbReference type="AlphaFoldDB" id="A0AA39KUK7"/>
<evidence type="ECO:0000256" key="1">
    <source>
        <dbReference type="SAM" id="MobiDB-lite"/>
    </source>
</evidence>
<protein>
    <submittedName>
        <fullName evidence="2">Uncharacterized protein</fullName>
    </submittedName>
</protein>
<accession>A0AA39KUK7</accession>
<reference evidence="2" key="1">
    <citation type="journal article" date="2023" name="bioRxiv">
        <title>Scaffold-level genome assemblies of two parasitoid biocontrol wasps reveal the parthenogenesis mechanism and an associated novel virus.</title>
        <authorList>
            <person name="Inwood S."/>
            <person name="Skelly J."/>
            <person name="Guhlin J."/>
            <person name="Harrop T."/>
            <person name="Goldson S."/>
            <person name="Dearden P."/>
        </authorList>
    </citation>
    <scope>NUCLEOTIDE SEQUENCE</scope>
    <source>
        <strain evidence="2">Lincoln</strain>
        <tissue evidence="2">Whole body</tissue>
    </source>
</reference>
<keyword evidence="3" id="KW-1185">Reference proteome</keyword>
<dbReference type="GO" id="GO:0008270">
    <property type="term" value="F:zinc ion binding"/>
    <property type="evidence" value="ECO:0007669"/>
    <property type="project" value="InterPro"/>
</dbReference>
<reference evidence="2" key="2">
    <citation type="submission" date="2023-03" db="EMBL/GenBank/DDBJ databases">
        <authorList>
            <person name="Inwood S.N."/>
            <person name="Skelly J.G."/>
            <person name="Guhlin J."/>
            <person name="Harrop T.W.R."/>
            <person name="Goldson S.G."/>
            <person name="Dearden P.K."/>
        </authorList>
    </citation>
    <scope>NUCLEOTIDE SEQUENCE</scope>
    <source>
        <strain evidence="2">Lincoln</strain>
        <tissue evidence="2">Whole body</tissue>
    </source>
</reference>
<dbReference type="Proteomes" id="UP001168972">
    <property type="component" value="Unassembled WGS sequence"/>
</dbReference>
<organism evidence="2 3">
    <name type="scientific">Microctonus hyperodae</name>
    <name type="common">Parasitoid wasp</name>
    <dbReference type="NCBI Taxonomy" id="165561"/>
    <lineage>
        <taxon>Eukaryota</taxon>
        <taxon>Metazoa</taxon>
        <taxon>Ecdysozoa</taxon>
        <taxon>Arthropoda</taxon>
        <taxon>Hexapoda</taxon>
        <taxon>Insecta</taxon>
        <taxon>Pterygota</taxon>
        <taxon>Neoptera</taxon>
        <taxon>Endopterygota</taxon>
        <taxon>Hymenoptera</taxon>
        <taxon>Apocrita</taxon>
        <taxon>Ichneumonoidea</taxon>
        <taxon>Braconidae</taxon>
        <taxon>Euphorinae</taxon>
        <taxon>Microctonus</taxon>
    </lineage>
</organism>
<dbReference type="GO" id="GO:0003676">
    <property type="term" value="F:nucleic acid binding"/>
    <property type="evidence" value="ECO:0007669"/>
    <property type="project" value="InterPro"/>
</dbReference>
<sequence length="165" mass="18487">MGGGNTLSAHTEAQKRVIEEMEKIVVRELSRPKVKKAAPQKKKIPALMSIKVPRPPQVTCVNTPQPPSSRRLHSMATEPITSTSTDRSTANPKPTWFVHVDGIKLQGQGACWRCGEKGHRHSDSKAKVKWTFCYLCGFKGVIMDTYPQCQEVWAKVKKENPRPPK</sequence>
<comment type="caution">
    <text evidence="2">The sequence shown here is derived from an EMBL/GenBank/DDBJ whole genome shotgun (WGS) entry which is preliminary data.</text>
</comment>
<evidence type="ECO:0000313" key="2">
    <source>
        <dbReference type="EMBL" id="KAK0174324.1"/>
    </source>
</evidence>
<feature type="compositionally biased region" description="Polar residues" evidence="1">
    <location>
        <begin position="79"/>
        <end position="92"/>
    </location>
</feature>
<dbReference type="EMBL" id="JAQQBR010000006">
    <property type="protein sequence ID" value="KAK0174324.1"/>
    <property type="molecule type" value="Genomic_DNA"/>
</dbReference>
<feature type="region of interest" description="Disordered" evidence="1">
    <location>
        <begin position="55"/>
        <end position="93"/>
    </location>
</feature>
<dbReference type="SUPFAM" id="SSF57756">
    <property type="entry name" value="Retrovirus zinc finger-like domains"/>
    <property type="match status" value="1"/>
</dbReference>
<evidence type="ECO:0000313" key="3">
    <source>
        <dbReference type="Proteomes" id="UP001168972"/>
    </source>
</evidence>